<dbReference type="InterPro" id="IPR054200">
    <property type="entry name" value="DUF6905"/>
</dbReference>
<keyword evidence="1" id="KW-0472">Membrane</keyword>
<feature type="transmembrane region" description="Helical" evidence="1">
    <location>
        <begin position="96"/>
        <end position="113"/>
    </location>
</feature>
<dbReference type="EMBL" id="AGXA01000014">
    <property type="protein sequence ID" value="EKU93840.1"/>
    <property type="molecule type" value="Genomic_DNA"/>
</dbReference>
<evidence type="ECO:0000256" key="1">
    <source>
        <dbReference type="SAM" id="Phobius"/>
    </source>
</evidence>
<protein>
    <submittedName>
        <fullName evidence="2">Uncharacterized protein</fullName>
    </submittedName>
</protein>
<dbReference type="eggNOG" id="ENOG5032T9Q">
    <property type="taxonomic scope" value="Bacteria"/>
</dbReference>
<dbReference type="AlphaFoldDB" id="K9EXB5"/>
<keyword evidence="1" id="KW-1133">Transmembrane helix</keyword>
<name>K9EXB5_9LACT</name>
<dbReference type="STRING" id="883081.HMPREF9698_00635"/>
<accession>K9EXB5</accession>
<feature type="transmembrane region" description="Helical" evidence="1">
    <location>
        <begin position="6"/>
        <end position="24"/>
    </location>
</feature>
<keyword evidence="1" id="KW-0812">Transmembrane</keyword>
<reference evidence="2 3" key="1">
    <citation type="submission" date="2012-09" db="EMBL/GenBank/DDBJ databases">
        <title>The Genome Sequence of Alloiococcus otitis ATCC 51267.</title>
        <authorList>
            <consortium name="The Broad Institute Genome Sequencing Platform"/>
            <person name="Earl A."/>
            <person name="Ward D."/>
            <person name="Feldgarden M."/>
            <person name="Gevers D."/>
            <person name="Huys G."/>
            <person name="Walker B."/>
            <person name="Young S.K."/>
            <person name="Zeng Q."/>
            <person name="Gargeya S."/>
            <person name="Fitzgerald M."/>
            <person name="Haas B."/>
            <person name="Abouelleil A."/>
            <person name="Alvarado L."/>
            <person name="Arachchi H.M."/>
            <person name="Berlin A.M."/>
            <person name="Chapman S.B."/>
            <person name="Goldberg J."/>
            <person name="Griggs A."/>
            <person name="Gujja S."/>
            <person name="Hansen M."/>
            <person name="Howarth C."/>
            <person name="Imamovic A."/>
            <person name="Larimer J."/>
            <person name="McCowen C."/>
            <person name="Montmayeur A."/>
            <person name="Murphy C."/>
            <person name="Neiman D."/>
            <person name="Pearson M."/>
            <person name="Priest M."/>
            <person name="Roberts A."/>
            <person name="Saif S."/>
            <person name="Shea T."/>
            <person name="Sisk P."/>
            <person name="Sykes S."/>
            <person name="Wortman J."/>
            <person name="Nusbaum C."/>
            <person name="Birren B."/>
        </authorList>
    </citation>
    <scope>NUCLEOTIDE SEQUENCE [LARGE SCALE GENOMIC DNA]</scope>
    <source>
        <strain evidence="2 3">ATCC 51267</strain>
    </source>
</reference>
<gene>
    <name evidence="2" type="ORF">HMPREF9698_00635</name>
</gene>
<evidence type="ECO:0000313" key="2">
    <source>
        <dbReference type="EMBL" id="EKU93840.1"/>
    </source>
</evidence>
<proteinExistence type="predicted"/>
<sequence length="114" mass="11553">MPLTSAITTMVGAALFPLMIRLVWGRFVDDIGPLGGLLAAGFIVGLMWLVNHGIPSGGLIVQTGAWVDMGLAAGVGCLTADLLTSDHKFAGALPKILAAILGGLLAGLVLSFAL</sequence>
<dbReference type="HOGENOM" id="CLU_149873_0_0_9"/>
<feature type="transmembrane region" description="Helical" evidence="1">
    <location>
        <begin position="31"/>
        <end position="51"/>
    </location>
</feature>
<keyword evidence="3" id="KW-1185">Reference proteome</keyword>
<dbReference type="Proteomes" id="UP000009875">
    <property type="component" value="Unassembled WGS sequence"/>
</dbReference>
<evidence type="ECO:0000313" key="3">
    <source>
        <dbReference type="Proteomes" id="UP000009875"/>
    </source>
</evidence>
<dbReference type="OrthoDB" id="1028168at2"/>
<dbReference type="Pfam" id="PF21846">
    <property type="entry name" value="DUF6905"/>
    <property type="match status" value="1"/>
</dbReference>
<organism evidence="2 3">
    <name type="scientific">Alloiococcus otitis ATCC 51267</name>
    <dbReference type="NCBI Taxonomy" id="883081"/>
    <lineage>
        <taxon>Bacteria</taxon>
        <taxon>Bacillati</taxon>
        <taxon>Bacillota</taxon>
        <taxon>Bacilli</taxon>
        <taxon>Lactobacillales</taxon>
        <taxon>Carnobacteriaceae</taxon>
        <taxon>Alloiococcus</taxon>
    </lineage>
</organism>
<comment type="caution">
    <text evidence="2">The sequence shown here is derived from an EMBL/GenBank/DDBJ whole genome shotgun (WGS) entry which is preliminary data.</text>
</comment>
<dbReference type="RefSeq" id="WP_003777316.1">
    <property type="nucleotide sequence ID" value="NZ_JH992958.1"/>
</dbReference>